<accession>A0A923E8P8</accession>
<dbReference type="PANTHER" id="PTHR34390:SF1">
    <property type="entry name" value="SUCCINATE TRANSPORTER SUBUNIT YJJB-RELATED"/>
    <property type="match status" value="1"/>
</dbReference>
<dbReference type="RefSeq" id="WP_035145884.1">
    <property type="nucleotide sequence ID" value="NZ_JAAZWO010000002.1"/>
</dbReference>
<dbReference type="InterPro" id="IPR024528">
    <property type="entry name" value="ThrE_2"/>
</dbReference>
<evidence type="ECO:0000256" key="8">
    <source>
        <dbReference type="SAM" id="Phobius"/>
    </source>
</evidence>
<gene>
    <name evidence="10" type="ORF">HGG79_01620</name>
</gene>
<evidence type="ECO:0000259" key="9">
    <source>
        <dbReference type="Pfam" id="PF12821"/>
    </source>
</evidence>
<dbReference type="AlphaFoldDB" id="A0A923E8P8"/>
<feature type="domain" description="Threonine/Serine exporter ThrE" evidence="9">
    <location>
        <begin position="10"/>
        <end position="136"/>
    </location>
</feature>
<feature type="transmembrane region" description="Helical" evidence="8">
    <location>
        <begin position="6"/>
        <end position="23"/>
    </location>
</feature>
<keyword evidence="2" id="KW-1003">Cell membrane</keyword>
<evidence type="ECO:0000256" key="7">
    <source>
        <dbReference type="ARBA" id="ARBA00034125"/>
    </source>
</evidence>
<keyword evidence="11" id="KW-1185">Reference proteome</keyword>
<keyword evidence="5 8" id="KW-1133">Transmembrane helix</keyword>
<dbReference type="Pfam" id="PF12821">
    <property type="entry name" value="ThrE_2"/>
    <property type="match status" value="1"/>
</dbReference>
<name>A0A923E8P8_CLOTT</name>
<proteinExistence type="inferred from homology"/>
<dbReference type="EMBL" id="JAAZWO010000002">
    <property type="protein sequence ID" value="MBC2396479.1"/>
    <property type="molecule type" value="Genomic_DNA"/>
</dbReference>
<reference evidence="10 11" key="1">
    <citation type="submission" date="2020-04" db="EMBL/GenBank/DDBJ databases">
        <title>Genomic insights into acetone-butanol-ethanol (ABE) fermentation by sequencing solventogenic clostridia strains.</title>
        <authorList>
            <person name="Brown S."/>
        </authorList>
    </citation>
    <scope>NUCLEOTIDE SEQUENCE [LARGE SCALE GENOMIC DNA]</scope>
    <source>
        <strain evidence="10 11">DJ011</strain>
    </source>
</reference>
<feature type="transmembrane region" description="Helical" evidence="8">
    <location>
        <begin position="30"/>
        <end position="48"/>
    </location>
</feature>
<comment type="similarity">
    <text evidence="7">Belongs to the ThrE exporter (TC 2.A.79) family.</text>
</comment>
<evidence type="ECO:0000313" key="10">
    <source>
        <dbReference type="EMBL" id="MBC2396479.1"/>
    </source>
</evidence>
<evidence type="ECO:0000256" key="5">
    <source>
        <dbReference type="ARBA" id="ARBA00022989"/>
    </source>
</evidence>
<keyword evidence="4 8" id="KW-0812">Transmembrane</keyword>
<keyword evidence="3" id="KW-0997">Cell inner membrane</keyword>
<evidence type="ECO:0000256" key="4">
    <source>
        <dbReference type="ARBA" id="ARBA00022692"/>
    </source>
</evidence>
<dbReference type="InterPro" id="IPR050539">
    <property type="entry name" value="ThrE_Dicarb/AminoAcid_Exp"/>
</dbReference>
<dbReference type="PANTHER" id="PTHR34390">
    <property type="entry name" value="UPF0442 PROTEIN YJJB-RELATED"/>
    <property type="match status" value="1"/>
</dbReference>
<evidence type="ECO:0000313" key="11">
    <source>
        <dbReference type="Proteomes" id="UP000563151"/>
    </source>
</evidence>
<evidence type="ECO:0000256" key="6">
    <source>
        <dbReference type="ARBA" id="ARBA00023136"/>
    </source>
</evidence>
<evidence type="ECO:0000256" key="2">
    <source>
        <dbReference type="ARBA" id="ARBA00022475"/>
    </source>
</evidence>
<evidence type="ECO:0000256" key="1">
    <source>
        <dbReference type="ARBA" id="ARBA00004651"/>
    </source>
</evidence>
<dbReference type="GO" id="GO:0015744">
    <property type="term" value="P:succinate transport"/>
    <property type="evidence" value="ECO:0007669"/>
    <property type="project" value="TreeGrafter"/>
</dbReference>
<keyword evidence="6 8" id="KW-0472">Membrane</keyword>
<protein>
    <submittedName>
        <fullName evidence="10">Threonine/serine exporter</fullName>
    </submittedName>
</protein>
<feature type="transmembrane region" description="Helical" evidence="8">
    <location>
        <begin position="120"/>
        <end position="141"/>
    </location>
</feature>
<comment type="subcellular location">
    <subcellularLocation>
        <location evidence="1">Cell membrane</location>
        <topology evidence="1">Multi-pass membrane protein</topology>
    </subcellularLocation>
</comment>
<sequence length="147" mass="15986">MNWNVILYSLYAFIATFCFGIIFNIKGKNLIFAALGGCLGWFTYLISLENNLSNTLSFFNAAIVIAIFCEIMARVLKTPVTTFIVCAIIPLVPGGGMYYTMLESINGNINKSLSLGLNTLIIAGAIALALALVSSVTKLITYKKKIK</sequence>
<feature type="transmembrane region" description="Helical" evidence="8">
    <location>
        <begin position="54"/>
        <end position="73"/>
    </location>
</feature>
<comment type="caution">
    <text evidence="10">The sequence shown here is derived from an EMBL/GenBank/DDBJ whole genome shotgun (WGS) entry which is preliminary data.</text>
</comment>
<feature type="transmembrane region" description="Helical" evidence="8">
    <location>
        <begin position="80"/>
        <end position="100"/>
    </location>
</feature>
<evidence type="ECO:0000256" key="3">
    <source>
        <dbReference type="ARBA" id="ARBA00022519"/>
    </source>
</evidence>
<dbReference type="Proteomes" id="UP000563151">
    <property type="component" value="Unassembled WGS sequence"/>
</dbReference>
<organism evidence="10 11">
    <name type="scientific">Clostridium tetanomorphum</name>
    <dbReference type="NCBI Taxonomy" id="1553"/>
    <lineage>
        <taxon>Bacteria</taxon>
        <taxon>Bacillati</taxon>
        <taxon>Bacillota</taxon>
        <taxon>Clostridia</taxon>
        <taxon>Eubacteriales</taxon>
        <taxon>Clostridiaceae</taxon>
        <taxon>Clostridium</taxon>
    </lineage>
</organism>
<dbReference type="GO" id="GO:0005886">
    <property type="term" value="C:plasma membrane"/>
    <property type="evidence" value="ECO:0007669"/>
    <property type="project" value="UniProtKB-SubCell"/>
</dbReference>